<dbReference type="SUPFAM" id="SSF52440">
    <property type="entry name" value="PreATP-grasp domain"/>
    <property type="match status" value="1"/>
</dbReference>
<keyword evidence="17" id="KW-1185">Reference proteome</keyword>
<feature type="region of interest" description="Disordered" evidence="14">
    <location>
        <begin position="1"/>
        <end position="25"/>
    </location>
</feature>
<dbReference type="GO" id="GO:0046872">
    <property type="term" value="F:metal ion binding"/>
    <property type="evidence" value="ECO:0007669"/>
    <property type="project" value="InterPro"/>
</dbReference>
<dbReference type="SMART" id="SM01209">
    <property type="entry name" value="GARS_A"/>
    <property type="match status" value="1"/>
</dbReference>
<dbReference type="InterPro" id="IPR020561">
    <property type="entry name" value="PRibGlycinamid_synth_ATP-grasp"/>
</dbReference>
<dbReference type="InterPro" id="IPR020559">
    <property type="entry name" value="PRibGlycinamide_synth_CS"/>
</dbReference>
<feature type="region of interest" description="Disordered" evidence="14">
    <location>
        <begin position="439"/>
        <end position="473"/>
    </location>
</feature>
<keyword evidence="6 13" id="KW-0547">Nucleotide-binding</keyword>
<reference evidence="16 17" key="1">
    <citation type="submission" date="2020-07" db="EMBL/GenBank/DDBJ databases">
        <title>Sequencing the genomes of 1000 actinobacteria strains.</title>
        <authorList>
            <person name="Klenk H.-P."/>
        </authorList>
    </citation>
    <scope>NUCLEOTIDE SEQUENCE [LARGE SCALE GENOMIC DNA]</scope>
    <source>
        <strain evidence="16 17">DSM 24552</strain>
    </source>
</reference>
<keyword evidence="8 13" id="KW-0067">ATP-binding</keyword>
<evidence type="ECO:0000256" key="12">
    <source>
        <dbReference type="HAMAP-Rule" id="MF_00138"/>
    </source>
</evidence>
<evidence type="ECO:0000256" key="2">
    <source>
        <dbReference type="ARBA" id="ARBA00001946"/>
    </source>
</evidence>
<dbReference type="Pfam" id="PF01071">
    <property type="entry name" value="GARS_A"/>
    <property type="match status" value="1"/>
</dbReference>
<dbReference type="Gene3D" id="3.30.470.20">
    <property type="entry name" value="ATP-grasp fold, B domain"/>
    <property type="match status" value="1"/>
</dbReference>
<comment type="pathway">
    <text evidence="3 12">Purine metabolism; IMP biosynthesis via de novo pathway; N(1)-(5-phospho-D-ribosyl)glycinamide from 5-phospho-alpha-D-ribose 1-diphosphate: step 2/2.</text>
</comment>
<dbReference type="SUPFAM" id="SSF56059">
    <property type="entry name" value="Glutathione synthetase ATP-binding domain-like"/>
    <property type="match status" value="1"/>
</dbReference>
<evidence type="ECO:0000259" key="15">
    <source>
        <dbReference type="PROSITE" id="PS50975"/>
    </source>
</evidence>
<dbReference type="Proteomes" id="UP000544110">
    <property type="component" value="Unassembled WGS sequence"/>
</dbReference>
<evidence type="ECO:0000256" key="9">
    <source>
        <dbReference type="ARBA" id="ARBA00038345"/>
    </source>
</evidence>
<protein>
    <recommendedName>
        <fullName evidence="4 12">Phosphoribosylamine--glycine ligase</fullName>
        <ecNumber evidence="4 12">6.3.4.13</ecNumber>
    </recommendedName>
    <alternativeName>
        <fullName evidence="12">GARS</fullName>
    </alternativeName>
    <alternativeName>
        <fullName evidence="10 12">Glycinamide ribonucleotide synthetase</fullName>
    </alternativeName>
    <alternativeName>
        <fullName evidence="11 12">Phosphoribosylglycinamide synthetase</fullName>
    </alternativeName>
</protein>
<dbReference type="PROSITE" id="PS00184">
    <property type="entry name" value="GARS"/>
    <property type="match status" value="1"/>
</dbReference>
<keyword evidence="5 12" id="KW-0436">Ligase</keyword>
<dbReference type="InterPro" id="IPR020560">
    <property type="entry name" value="PRibGlycinamide_synth_C-dom"/>
</dbReference>
<evidence type="ECO:0000313" key="16">
    <source>
        <dbReference type="EMBL" id="NYG54557.1"/>
    </source>
</evidence>
<evidence type="ECO:0000256" key="11">
    <source>
        <dbReference type="ARBA" id="ARBA00042864"/>
    </source>
</evidence>
<dbReference type="NCBIfam" id="TIGR00877">
    <property type="entry name" value="purD"/>
    <property type="match status" value="1"/>
</dbReference>
<dbReference type="InterPro" id="IPR013815">
    <property type="entry name" value="ATP_grasp_subdomain_1"/>
</dbReference>
<comment type="cofactor">
    <cofactor evidence="2">
        <name>Mg(2+)</name>
        <dbReference type="ChEBI" id="CHEBI:18420"/>
    </cofactor>
</comment>
<dbReference type="AlphaFoldDB" id="A0A7Y9RU30"/>
<proteinExistence type="inferred from homology"/>
<dbReference type="PANTHER" id="PTHR43472">
    <property type="entry name" value="PHOSPHORIBOSYLAMINE--GLYCINE LIGASE"/>
    <property type="match status" value="1"/>
</dbReference>
<dbReference type="SMART" id="SM01210">
    <property type="entry name" value="GARS_C"/>
    <property type="match status" value="1"/>
</dbReference>
<accession>A0A7Y9RU30</accession>
<dbReference type="GO" id="GO:0006189">
    <property type="term" value="P:'de novo' IMP biosynthetic process"/>
    <property type="evidence" value="ECO:0007669"/>
    <property type="project" value="UniProtKB-UniRule"/>
</dbReference>
<comment type="catalytic activity">
    <reaction evidence="12">
        <text>5-phospho-beta-D-ribosylamine + glycine + ATP = N(1)-(5-phospho-beta-D-ribosyl)glycinamide + ADP + phosphate + H(+)</text>
        <dbReference type="Rhea" id="RHEA:17453"/>
        <dbReference type="ChEBI" id="CHEBI:15378"/>
        <dbReference type="ChEBI" id="CHEBI:30616"/>
        <dbReference type="ChEBI" id="CHEBI:43474"/>
        <dbReference type="ChEBI" id="CHEBI:57305"/>
        <dbReference type="ChEBI" id="CHEBI:58681"/>
        <dbReference type="ChEBI" id="CHEBI:143788"/>
        <dbReference type="ChEBI" id="CHEBI:456216"/>
        <dbReference type="EC" id="6.3.4.13"/>
    </reaction>
</comment>
<sequence length="473" mass="47501">MSDTLPPDAPTDHRAATDATARPEGGATVLVVGPGGREHALARALAQDPLVAAVHVAPGNPGAAEVATLHAVDTLDGTAVAALATRLGADLVVVGPEAPLVAGVADAVTAAGVPCFGPSREAARLEGSKAFAKEVMAAAGVPTAEARVCRTPDEVAAALDAFGAPYVVKDDGLAAGKGVVVTSDRQEALDHAAGCEQVVVEDYLDGPEVSLFAVTDGTTVVPLQPAQDFKRIGDGDTGPNTGGMGAYTPLPWAPAGLVEEVHRDVLQPTVDEMARRGTPFRGLLYAGLALTSRGTRVVEFNARFGDPETQALMALLDSSPYVLLHAAATGRLHEVPAPVWKPGAAVAVVMASAGYPASSSSGDVVVGTETLAADPAVHVVHAGTARDAEGRLVTAGGRVLAVTAVGSDLADARAKAYEGVHHVAFPGAQWRTDIAQAAAQAAGPSAAPTADLTAAPTADPTADPTAAQEATQP</sequence>
<evidence type="ECO:0000256" key="6">
    <source>
        <dbReference type="ARBA" id="ARBA00022741"/>
    </source>
</evidence>
<dbReference type="EC" id="6.3.4.13" evidence="4 12"/>
<dbReference type="Gene3D" id="3.40.50.20">
    <property type="match status" value="1"/>
</dbReference>
<evidence type="ECO:0000256" key="3">
    <source>
        <dbReference type="ARBA" id="ARBA00005174"/>
    </source>
</evidence>
<dbReference type="InterPro" id="IPR016185">
    <property type="entry name" value="PreATP-grasp_dom_sf"/>
</dbReference>
<comment type="similarity">
    <text evidence="9 12">Belongs to the GARS family.</text>
</comment>
<name>A0A7Y9RU30_9ACTN</name>
<dbReference type="UniPathway" id="UPA00074">
    <property type="reaction ID" value="UER00125"/>
</dbReference>
<feature type="domain" description="ATP-grasp" evidence="15">
    <location>
        <begin position="133"/>
        <end position="329"/>
    </location>
</feature>
<evidence type="ECO:0000313" key="17">
    <source>
        <dbReference type="Proteomes" id="UP000544110"/>
    </source>
</evidence>
<dbReference type="Pfam" id="PF02844">
    <property type="entry name" value="GARS_N"/>
    <property type="match status" value="1"/>
</dbReference>
<comment type="caution">
    <text evidence="16">The sequence shown here is derived from an EMBL/GenBank/DDBJ whole genome shotgun (WGS) entry which is preliminary data.</text>
</comment>
<dbReference type="GO" id="GO:0009113">
    <property type="term" value="P:purine nucleobase biosynthetic process"/>
    <property type="evidence" value="ECO:0007669"/>
    <property type="project" value="InterPro"/>
</dbReference>
<evidence type="ECO:0000256" key="13">
    <source>
        <dbReference type="PROSITE-ProRule" id="PRU00409"/>
    </source>
</evidence>
<evidence type="ECO:0000256" key="4">
    <source>
        <dbReference type="ARBA" id="ARBA00013255"/>
    </source>
</evidence>
<dbReference type="InterPro" id="IPR037123">
    <property type="entry name" value="PRibGlycinamide_synth_C_sf"/>
</dbReference>
<dbReference type="Gene3D" id="3.30.1490.20">
    <property type="entry name" value="ATP-grasp fold, A domain"/>
    <property type="match status" value="1"/>
</dbReference>
<dbReference type="InterPro" id="IPR011054">
    <property type="entry name" value="Rudment_hybrid_motif"/>
</dbReference>
<comment type="cofactor">
    <cofactor evidence="1">
        <name>Mn(2+)</name>
        <dbReference type="ChEBI" id="CHEBI:29035"/>
    </cofactor>
</comment>
<dbReference type="Pfam" id="PF02843">
    <property type="entry name" value="GARS_C"/>
    <property type="match status" value="1"/>
</dbReference>
<gene>
    <name evidence="12" type="primary">purD</name>
    <name evidence="16" type="ORF">BJ989_000861</name>
</gene>
<dbReference type="InterPro" id="IPR020562">
    <property type="entry name" value="PRibGlycinamide_synth_N"/>
</dbReference>
<dbReference type="PANTHER" id="PTHR43472:SF1">
    <property type="entry name" value="PHOSPHORIBOSYLAMINE--GLYCINE LIGASE, CHLOROPLASTIC"/>
    <property type="match status" value="1"/>
</dbReference>
<evidence type="ECO:0000256" key="5">
    <source>
        <dbReference type="ARBA" id="ARBA00022598"/>
    </source>
</evidence>
<dbReference type="SUPFAM" id="SSF51246">
    <property type="entry name" value="Rudiment single hybrid motif"/>
    <property type="match status" value="1"/>
</dbReference>
<organism evidence="16 17">
    <name type="scientific">Nocardioides perillae</name>
    <dbReference type="NCBI Taxonomy" id="1119534"/>
    <lineage>
        <taxon>Bacteria</taxon>
        <taxon>Bacillati</taxon>
        <taxon>Actinomycetota</taxon>
        <taxon>Actinomycetes</taxon>
        <taxon>Propionibacteriales</taxon>
        <taxon>Nocardioidaceae</taxon>
        <taxon>Nocardioides</taxon>
    </lineage>
</organism>
<evidence type="ECO:0000256" key="14">
    <source>
        <dbReference type="SAM" id="MobiDB-lite"/>
    </source>
</evidence>
<dbReference type="PROSITE" id="PS50975">
    <property type="entry name" value="ATP_GRASP"/>
    <property type="match status" value="1"/>
</dbReference>
<evidence type="ECO:0000256" key="10">
    <source>
        <dbReference type="ARBA" id="ARBA00042242"/>
    </source>
</evidence>
<dbReference type="GO" id="GO:0005524">
    <property type="term" value="F:ATP binding"/>
    <property type="evidence" value="ECO:0007669"/>
    <property type="project" value="UniProtKB-UniRule"/>
</dbReference>
<dbReference type="GO" id="GO:0004637">
    <property type="term" value="F:phosphoribosylamine-glycine ligase activity"/>
    <property type="evidence" value="ECO:0007669"/>
    <property type="project" value="UniProtKB-UniRule"/>
</dbReference>
<evidence type="ECO:0000256" key="1">
    <source>
        <dbReference type="ARBA" id="ARBA00001936"/>
    </source>
</evidence>
<dbReference type="InterPro" id="IPR000115">
    <property type="entry name" value="PRibGlycinamide_synth"/>
</dbReference>
<dbReference type="EMBL" id="JACCAC010000001">
    <property type="protein sequence ID" value="NYG54557.1"/>
    <property type="molecule type" value="Genomic_DNA"/>
</dbReference>
<evidence type="ECO:0000256" key="8">
    <source>
        <dbReference type="ARBA" id="ARBA00022840"/>
    </source>
</evidence>
<dbReference type="Gene3D" id="3.90.600.10">
    <property type="entry name" value="Phosphoribosylglycinamide synthetase, C-terminal domain"/>
    <property type="match status" value="1"/>
</dbReference>
<dbReference type="InterPro" id="IPR011761">
    <property type="entry name" value="ATP-grasp"/>
</dbReference>
<evidence type="ECO:0000256" key="7">
    <source>
        <dbReference type="ARBA" id="ARBA00022755"/>
    </source>
</evidence>
<keyword evidence="7 12" id="KW-0658">Purine biosynthesis</keyword>
<dbReference type="HAMAP" id="MF_00138">
    <property type="entry name" value="GARS"/>
    <property type="match status" value="1"/>
</dbReference>